<dbReference type="EMBL" id="JBHSOF010000003">
    <property type="protein sequence ID" value="MFC5662351.1"/>
    <property type="molecule type" value="Genomic_DNA"/>
</dbReference>
<proteinExistence type="predicted"/>
<sequence>MPAPATPATSPDDESQPPRDVLLAVRSAAALHRLLDLLPVFDGDARVRCRFTLVPGSAFDADALSAVVSSGARCLSWPEAASRRHDLILTANPKGELAALRGPKVLLPHGAGFNKALADEGSPHLPSGLDPAFLLTEDARPIAALHALAHPDQVARLAAHCPPAEAAALVAGDPTLDRILLSLDRREAFRRALGTGSRRLVVLSSTWGPESLLTRHPGLPARLAARLPHDAYQLALVVHPNEYSRTGSFELARRLRPALDAGLVLAGPFEEWAALLVAGDTVVTDHGSTALYAAALDRPVVAVCDGGGELVPGSPMARLLAAAPRLDPSGDDAAAVLTAPAPPGPGTRRFAEAAFALPGEALATLGPELYALLGLVPPARPARPRPLTALPAAPRTPAAFAVLVRRAESNGEDPDTVTIDRLPPWTDRPYHHLAAEYGRAGIRQAQSAALLYRRATGAAAAPDAWHHEDRTAADWLDEALADHLGCRTAAVVLSPTRCLVRRLDGDPFTVLIEPHRAAGRVRRTDPAAVLSAVHARLGTGPAPDGPLTCRIDGTPYRAHLTMATEADLGQLV</sequence>
<gene>
    <name evidence="1" type="ORF">ACFP3U_05075</name>
</gene>
<protein>
    <submittedName>
        <fullName evidence="1">Translation initiation factor 2</fullName>
    </submittedName>
</protein>
<organism evidence="1 2">
    <name type="scientific">Kitasatospora misakiensis</name>
    <dbReference type="NCBI Taxonomy" id="67330"/>
    <lineage>
        <taxon>Bacteria</taxon>
        <taxon>Bacillati</taxon>
        <taxon>Actinomycetota</taxon>
        <taxon>Actinomycetes</taxon>
        <taxon>Kitasatosporales</taxon>
        <taxon>Streptomycetaceae</taxon>
        <taxon>Kitasatospora</taxon>
    </lineage>
</organism>
<comment type="caution">
    <text evidence="1">The sequence shown here is derived from an EMBL/GenBank/DDBJ whole genome shotgun (WGS) entry which is preliminary data.</text>
</comment>
<dbReference type="Proteomes" id="UP001595975">
    <property type="component" value="Unassembled WGS sequence"/>
</dbReference>
<evidence type="ECO:0000313" key="1">
    <source>
        <dbReference type="EMBL" id="MFC5662351.1"/>
    </source>
</evidence>
<name>A0ABW0WZQ1_9ACTN</name>
<accession>A0ABW0WZQ1</accession>
<dbReference type="GO" id="GO:0003743">
    <property type="term" value="F:translation initiation factor activity"/>
    <property type="evidence" value="ECO:0007669"/>
    <property type="project" value="UniProtKB-KW"/>
</dbReference>
<evidence type="ECO:0000313" key="2">
    <source>
        <dbReference type="Proteomes" id="UP001595975"/>
    </source>
</evidence>
<keyword evidence="1" id="KW-0396">Initiation factor</keyword>
<reference evidence="2" key="1">
    <citation type="journal article" date="2019" name="Int. J. Syst. Evol. Microbiol.">
        <title>The Global Catalogue of Microorganisms (GCM) 10K type strain sequencing project: providing services to taxonomists for standard genome sequencing and annotation.</title>
        <authorList>
            <consortium name="The Broad Institute Genomics Platform"/>
            <consortium name="The Broad Institute Genome Sequencing Center for Infectious Disease"/>
            <person name="Wu L."/>
            <person name="Ma J."/>
        </authorList>
    </citation>
    <scope>NUCLEOTIDE SEQUENCE [LARGE SCALE GENOMIC DNA]</scope>
    <source>
        <strain evidence="2">CGMCC 4.1437</strain>
    </source>
</reference>
<keyword evidence="1" id="KW-0648">Protein biosynthesis</keyword>
<keyword evidence="2" id="KW-1185">Reference proteome</keyword>
<dbReference type="SUPFAM" id="SSF53756">
    <property type="entry name" value="UDP-Glycosyltransferase/glycogen phosphorylase"/>
    <property type="match status" value="1"/>
</dbReference>
<dbReference type="RefSeq" id="WP_380223949.1">
    <property type="nucleotide sequence ID" value="NZ_JBHSOF010000003.1"/>
</dbReference>